<dbReference type="EMBL" id="WQLW01000010">
    <property type="protein sequence ID" value="MVO10178.1"/>
    <property type="molecule type" value="Genomic_DNA"/>
</dbReference>
<comment type="caution">
    <text evidence="1">The sequence shown here is derived from an EMBL/GenBank/DDBJ whole genome shotgun (WGS) entry which is preliminary data.</text>
</comment>
<protein>
    <submittedName>
        <fullName evidence="1">Uncharacterized protein</fullName>
    </submittedName>
</protein>
<evidence type="ECO:0000313" key="2">
    <source>
        <dbReference type="Proteomes" id="UP000431264"/>
    </source>
</evidence>
<accession>A0A6I4ITU9</accession>
<dbReference type="AlphaFoldDB" id="A0A6I4ITU9"/>
<organism evidence="1 2">
    <name type="scientific">Flavobacterium profundi</name>
    <dbReference type="NCBI Taxonomy" id="1774945"/>
    <lineage>
        <taxon>Bacteria</taxon>
        <taxon>Pseudomonadati</taxon>
        <taxon>Bacteroidota</taxon>
        <taxon>Flavobacteriia</taxon>
        <taxon>Flavobacteriales</taxon>
        <taxon>Flavobacteriaceae</taxon>
        <taxon>Flavobacterium</taxon>
    </lineage>
</organism>
<proteinExistence type="predicted"/>
<evidence type="ECO:0000313" key="1">
    <source>
        <dbReference type="EMBL" id="MVO10178.1"/>
    </source>
</evidence>
<reference evidence="2" key="1">
    <citation type="submission" date="2019-05" db="EMBL/GenBank/DDBJ databases">
        <title>Flavobacterium profundi sp. nov., isolated from a deep-sea seamount.</title>
        <authorList>
            <person name="Zhang D.-C."/>
        </authorList>
    </citation>
    <scope>NUCLEOTIDE SEQUENCE [LARGE SCALE GENOMIC DNA]</scope>
    <source>
        <strain evidence="2">TP390</strain>
    </source>
</reference>
<keyword evidence="2" id="KW-1185">Reference proteome</keyword>
<dbReference type="RefSeq" id="WP_140998605.1">
    <property type="nucleotide sequence ID" value="NZ_VDCZ01000010.1"/>
</dbReference>
<name>A0A6I4ITU9_9FLAO</name>
<gene>
    <name evidence="1" type="ORF">GOQ30_13480</name>
</gene>
<dbReference type="PROSITE" id="PS51257">
    <property type="entry name" value="PROKAR_LIPOPROTEIN"/>
    <property type="match status" value="1"/>
</dbReference>
<sequence length="212" mass="23343">MKKILFTLTIITLFSCNKTKESAQDVITGAMEKVVENKTGTQVDLPDTEDMDNNGGFINYKSESKTYLNGNERMQATVIFQKDNDGLSIALQLTGENGKSFIATLSHIPEHFSLPLNGKFAVSNRYDGTNPSAMIMFMDVTENGMMTSEVPYEGEITIIKLTKDIVEFKIDGKGGETSDIDSPSNWKAISGKGKITHPIILSYGIDKNNVLK</sequence>
<dbReference type="Proteomes" id="UP000431264">
    <property type="component" value="Unassembled WGS sequence"/>
</dbReference>
<dbReference type="OrthoDB" id="1347473at2"/>